<evidence type="ECO:0000256" key="8">
    <source>
        <dbReference type="PROSITE-ProRule" id="PRU01363"/>
    </source>
</evidence>
<dbReference type="PANTHER" id="PTHR43775">
    <property type="entry name" value="FATTY ACID SYNTHASE"/>
    <property type="match status" value="1"/>
</dbReference>
<dbReference type="InterPro" id="IPR055123">
    <property type="entry name" value="SpnB-like_Rossmann"/>
</dbReference>
<dbReference type="Pfam" id="PF21089">
    <property type="entry name" value="PKS_DH_N"/>
    <property type="match status" value="1"/>
</dbReference>
<evidence type="ECO:0000256" key="7">
    <source>
        <dbReference type="ARBA" id="ARBA00023315"/>
    </source>
</evidence>
<dbReference type="InterPro" id="IPR016039">
    <property type="entry name" value="Thiolase-like"/>
</dbReference>
<dbReference type="SUPFAM" id="SSF51735">
    <property type="entry name" value="NAD(P)-binding Rossmann-fold domains"/>
    <property type="match status" value="3"/>
</dbReference>
<dbReference type="InterPro" id="IPR014031">
    <property type="entry name" value="Ketoacyl_synth_C"/>
</dbReference>
<dbReference type="Pfam" id="PF14765">
    <property type="entry name" value="PS-DH"/>
    <property type="match status" value="1"/>
</dbReference>
<dbReference type="InterPro" id="IPR006162">
    <property type="entry name" value="Ppantetheine_attach_site"/>
</dbReference>
<feature type="domain" description="Ketosynthase family 3 (KS3)" evidence="10">
    <location>
        <begin position="291"/>
        <end position="717"/>
    </location>
</feature>
<feature type="domain" description="Carrier" evidence="9">
    <location>
        <begin position="196"/>
        <end position="271"/>
    </location>
</feature>
<proteinExistence type="predicted"/>
<dbReference type="SUPFAM" id="SSF52151">
    <property type="entry name" value="FabD/lysophospholipase-like"/>
    <property type="match status" value="1"/>
</dbReference>
<dbReference type="Pfam" id="PF00550">
    <property type="entry name" value="PP-binding"/>
    <property type="match status" value="2"/>
</dbReference>
<dbReference type="Pfam" id="PF16197">
    <property type="entry name" value="KAsynt_C_assoc"/>
    <property type="match status" value="1"/>
</dbReference>
<evidence type="ECO:0000256" key="6">
    <source>
        <dbReference type="ARBA" id="ARBA00023268"/>
    </source>
</evidence>
<dbReference type="SMART" id="SM01294">
    <property type="entry name" value="PKS_PP_betabranch"/>
    <property type="match status" value="2"/>
</dbReference>
<keyword evidence="3" id="KW-0597">Phosphoprotein</keyword>
<evidence type="ECO:0000259" key="11">
    <source>
        <dbReference type="PROSITE" id="PS52019"/>
    </source>
</evidence>
<dbReference type="SUPFAM" id="SSF47336">
    <property type="entry name" value="ACP-like"/>
    <property type="match status" value="2"/>
</dbReference>
<dbReference type="Pfam" id="PF02801">
    <property type="entry name" value="Ketoacyl-synt_C"/>
    <property type="match status" value="1"/>
</dbReference>
<dbReference type="InterPro" id="IPR057326">
    <property type="entry name" value="KR_dom"/>
</dbReference>
<dbReference type="Gene3D" id="3.40.47.10">
    <property type="match status" value="2"/>
</dbReference>
<dbReference type="PROSITE" id="PS52019">
    <property type="entry name" value="PKS_MFAS_DH"/>
    <property type="match status" value="1"/>
</dbReference>
<dbReference type="Proteomes" id="UP001596208">
    <property type="component" value="Unassembled WGS sequence"/>
</dbReference>
<gene>
    <name evidence="12" type="ORF">ACFPRK_31195</name>
</gene>
<comment type="pathway">
    <text evidence="1">Antibiotic biosynthesis.</text>
</comment>
<dbReference type="InterPro" id="IPR020806">
    <property type="entry name" value="PKS_PP-bd"/>
</dbReference>
<dbReference type="SUPFAM" id="SSF53901">
    <property type="entry name" value="Thiolase-like"/>
    <property type="match status" value="2"/>
</dbReference>
<dbReference type="SMART" id="SM00825">
    <property type="entry name" value="PKS_KS"/>
    <property type="match status" value="1"/>
</dbReference>
<protein>
    <submittedName>
        <fullName evidence="12">SDR family NAD(P)-dependent oxidoreductase</fullName>
    </submittedName>
</protein>
<feature type="active site" description="Proton donor; for dehydratase activity" evidence="8">
    <location>
        <position position="1353"/>
    </location>
</feature>
<dbReference type="Pfam" id="PF00698">
    <property type="entry name" value="Acyl_transf_1"/>
    <property type="match status" value="1"/>
</dbReference>
<dbReference type="PROSITE" id="PS50075">
    <property type="entry name" value="CARRIER"/>
    <property type="match status" value="2"/>
</dbReference>
<dbReference type="SMART" id="SM00823">
    <property type="entry name" value="PKS_PP"/>
    <property type="match status" value="2"/>
</dbReference>
<dbReference type="PROSITE" id="PS52004">
    <property type="entry name" value="KS3_2"/>
    <property type="match status" value="2"/>
</dbReference>
<keyword evidence="5" id="KW-0045">Antibiotic biosynthesis</keyword>
<evidence type="ECO:0000313" key="13">
    <source>
        <dbReference type="Proteomes" id="UP001596208"/>
    </source>
</evidence>
<organism evidence="12 13">
    <name type="scientific">Streptomyces mutomycini</name>
    <dbReference type="NCBI Taxonomy" id="284036"/>
    <lineage>
        <taxon>Bacteria</taxon>
        <taxon>Bacillati</taxon>
        <taxon>Actinomycetota</taxon>
        <taxon>Actinomycetes</taxon>
        <taxon>Kitasatosporales</taxon>
        <taxon>Streptomycetaceae</taxon>
        <taxon>Streptomyces</taxon>
    </lineage>
</organism>
<dbReference type="InterPro" id="IPR032821">
    <property type="entry name" value="PKS_assoc"/>
</dbReference>
<dbReference type="CDD" id="cd00833">
    <property type="entry name" value="PKS"/>
    <property type="match status" value="2"/>
</dbReference>
<dbReference type="InterPro" id="IPR049900">
    <property type="entry name" value="PKS_mFAS_DH"/>
</dbReference>
<feature type="region of interest" description="C-terminal hotdog fold" evidence="8">
    <location>
        <begin position="1294"/>
        <end position="1432"/>
    </location>
</feature>
<dbReference type="PROSITE" id="PS00606">
    <property type="entry name" value="KS3_1"/>
    <property type="match status" value="2"/>
</dbReference>
<keyword evidence="13" id="KW-1185">Reference proteome</keyword>
<name>A0ABW0BCL2_9ACTN</name>
<dbReference type="RefSeq" id="WP_381825005.1">
    <property type="nucleotide sequence ID" value="NZ_JBHSKI010000035.1"/>
</dbReference>
<dbReference type="EMBL" id="JBHSKI010000035">
    <property type="protein sequence ID" value="MFC5175000.1"/>
    <property type="molecule type" value="Genomic_DNA"/>
</dbReference>
<dbReference type="PANTHER" id="PTHR43775:SF51">
    <property type="entry name" value="INACTIVE PHENOLPHTHIOCEROL SYNTHESIS POLYKETIDE SYNTHASE TYPE I PKS1-RELATED"/>
    <property type="match status" value="1"/>
</dbReference>
<dbReference type="SUPFAM" id="SSF55048">
    <property type="entry name" value="Probable ACP-binding domain of malonyl-CoA ACP transacylase"/>
    <property type="match status" value="1"/>
</dbReference>
<dbReference type="InterPro" id="IPR016036">
    <property type="entry name" value="Malonyl_transacylase_ACP-bd"/>
</dbReference>
<dbReference type="InterPro" id="IPR016035">
    <property type="entry name" value="Acyl_Trfase/lysoPLipase"/>
</dbReference>
<dbReference type="InterPro" id="IPR014043">
    <property type="entry name" value="Acyl_transferase_dom"/>
</dbReference>
<dbReference type="SMART" id="SM00827">
    <property type="entry name" value="PKS_AT"/>
    <property type="match status" value="1"/>
</dbReference>
<dbReference type="PROSITE" id="PS00012">
    <property type="entry name" value="PHOSPHOPANTETHEINE"/>
    <property type="match status" value="2"/>
</dbReference>
<evidence type="ECO:0000256" key="5">
    <source>
        <dbReference type="ARBA" id="ARBA00023194"/>
    </source>
</evidence>
<feature type="domain" description="PKS/mFAS DH" evidence="11">
    <location>
        <begin position="1158"/>
        <end position="1432"/>
    </location>
</feature>
<dbReference type="InterPro" id="IPR009081">
    <property type="entry name" value="PP-bd_ACP"/>
</dbReference>
<reference evidence="13" key="1">
    <citation type="journal article" date="2019" name="Int. J. Syst. Evol. Microbiol.">
        <title>The Global Catalogue of Microorganisms (GCM) 10K type strain sequencing project: providing services to taxonomists for standard genome sequencing and annotation.</title>
        <authorList>
            <consortium name="The Broad Institute Genomics Platform"/>
            <consortium name="The Broad Institute Genome Sequencing Center for Infectious Disease"/>
            <person name="Wu L."/>
            <person name="Ma J."/>
        </authorList>
    </citation>
    <scope>NUCLEOTIDE SEQUENCE [LARGE SCALE GENOMIC DNA]</scope>
    <source>
        <strain evidence="13">CGMCC 4.1721</strain>
    </source>
</reference>
<dbReference type="InterPro" id="IPR020841">
    <property type="entry name" value="PKS_Beta-ketoAc_synthase_dom"/>
</dbReference>
<feature type="region of interest" description="N-terminal hotdog fold" evidence="8">
    <location>
        <begin position="1158"/>
        <end position="1282"/>
    </location>
</feature>
<dbReference type="InterPro" id="IPR018201">
    <property type="entry name" value="Ketoacyl_synth_AS"/>
</dbReference>
<dbReference type="Gene3D" id="1.10.1200.10">
    <property type="entry name" value="ACP-like"/>
    <property type="match status" value="2"/>
</dbReference>
<feature type="non-terminal residue" evidence="12">
    <location>
        <position position="1"/>
    </location>
</feature>
<keyword evidence="4" id="KW-0808">Transferase</keyword>
<dbReference type="SMART" id="SM00826">
    <property type="entry name" value="PKS_DH"/>
    <property type="match status" value="1"/>
</dbReference>
<dbReference type="InterPro" id="IPR049551">
    <property type="entry name" value="PKS_DH_C"/>
</dbReference>
<dbReference type="Gene3D" id="3.40.366.10">
    <property type="entry name" value="Malonyl-Coenzyme A Acyl Carrier Protein, domain 2"/>
    <property type="match status" value="1"/>
</dbReference>
<keyword evidence="7" id="KW-0012">Acyltransferase</keyword>
<dbReference type="Pfam" id="PF22953">
    <property type="entry name" value="SpnB_Rossmann"/>
    <property type="match status" value="1"/>
</dbReference>
<evidence type="ECO:0000256" key="4">
    <source>
        <dbReference type="ARBA" id="ARBA00022679"/>
    </source>
</evidence>
<evidence type="ECO:0000256" key="1">
    <source>
        <dbReference type="ARBA" id="ARBA00004792"/>
    </source>
</evidence>
<feature type="active site" description="Proton acceptor; for dehydratase activity" evidence="8">
    <location>
        <position position="1190"/>
    </location>
</feature>
<evidence type="ECO:0000259" key="10">
    <source>
        <dbReference type="PROSITE" id="PS52004"/>
    </source>
</evidence>
<dbReference type="Gene3D" id="3.30.70.3290">
    <property type="match status" value="1"/>
</dbReference>
<evidence type="ECO:0000256" key="2">
    <source>
        <dbReference type="ARBA" id="ARBA00022450"/>
    </source>
</evidence>
<evidence type="ECO:0000256" key="3">
    <source>
        <dbReference type="ARBA" id="ARBA00022553"/>
    </source>
</evidence>
<dbReference type="InterPro" id="IPR036291">
    <property type="entry name" value="NAD(P)-bd_dom_sf"/>
</dbReference>
<feature type="non-terminal residue" evidence="12">
    <location>
        <position position="2193"/>
    </location>
</feature>
<dbReference type="Pfam" id="PF08659">
    <property type="entry name" value="KR"/>
    <property type="match status" value="2"/>
</dbReference>
<sequence length="2193" mass="228899">VHTAGVLDDGVVSSLTPERLAAVMRPKVDAAWNLHELTSGMDLSMFTLFSSAAATLGSSGQANYAAANAFLDALAEVRRAEGLAGLSLGWGPWAEGGMLGRLDATDLQRMARAGLPALTAEQGVALFDAAETTGRAAVLPLRLDLPVLRKGAASNGVAPLMRGLVRVSARRVAQSGTADSALADQLRGLDQAERARRVLDLVRREVALVLGHASGDSVTSGQAFKELGFDSLTAVELRNRLNEVTGLRLPATLVFDYPTPESLAQYIRDEVVGTQDDLSPTGVTVTDALDDDPIAIVGMSCRYPGGVLSPEDLWQLTIGGGDGVAPFPTDRGWDLNGVYDPDPENRAASYTAEGGFLYDAGKFDPAFFGISPHEALAMDPQQRLLLEATWEAFERAGIDPAALRGSRTGVYAGMMYHDYASQTASVPEGVDGFLGIGTSGSVLSGRVAYTFGLEGPTMTIDTACSSSLVALHLAAQALRKGECTMALAGGVTVMSTPGAFIEFSRQGGLASDGRCKSFSASADGTGWSEGVGMLLVERLSDARRNGHQVLALVRGTAVNQDGASNGLTAPNGPSQQRVIRQALAASGLSAAQVDAVEAHGTGTTLGDPIEAQALLATYGQGRPEGRPLWLGSLKSNIGHTQAAAGVAGIIKMVMAMRHGVLPQTLHVDEPTPQVDWESGDVELLTEQREWPETGEPRRVGVSSFGVSGTNAHVILEQPSEAEVLSVQSVPSVPVVPWVVSAKTSEALVAQVERLSEFAADRNPVDVGFSLATTRAVLDHRAVLIGDRTVSGAVTQGRTGVLFSGQGAQRSGMGRELYESYPVFADAFDVVCAELDRHLDRPIRDVVFEGGELLDQTQFTQAGLFALEVALFRLVSAWGVKPDYLLGHSIGELSAAHVAGVLSLEDAAKLVAARGRLMQALPAGGAMVSLQATEDEVLPLLTDGVSVAALNGPSSTVISGDEAAVLSIAAHFEAEGRKTKRLRVSHAFHSPRMDAMLDDFRTVAEGLTFNSPGIGIVSNVSGRVVSDDEICSADYWVRHVREAVRFLDGMRALQDQGVTTYLELGPDGVLSAMGQDCVEDSTLVPVLRKDRDEAQTVVTALAELHVRGSVVDWAAYFAGTGARRVDLPTYAFQHEHFWLASSFSGAADARALGQNAGEHPLLGAKVVVAQADEYLFTGRLSVESHPWLGDHMVMGSVLLPGTAFVDLALHVGEQVGCGLLSDLTLEAPLVLPEHGAVAVQLTLGAAEDDGSRAIAVHGRPAEDADAKWTRHAAGTLSAVGVPAGEPLEEWPPRAAVALDATGLYENLAEVGFGYGPTFQGLRAAWRRGDELFAEVALPEGTDAAGFGVHPALLDSALHTMGLAAGEGEGTAGEARLPFAWSGVSVSAVGATLLRVRITSVGSGVSLVLADSTGAPVASVESLALRAISPDQLTAAADTGTRDALFQVDWISHEVAEERVEARWAALGDSIGVPRLRYADLAAFTAAADSGESVPGVVAVSFAEPGSAPGDVVSSTHEVAARALGLVQGWLADERFADARLVVVTSGAVACDGQEAPDPVQAAVWGLVRTAQSENPGRLVLADVDGAEASWAVLSAAVASDEPQVAVRGGAVFVPRLVRTAVGSGEVIEPDGVGTVLVTGASGALGGLVARHLVVERGVRHLLLVSRRGADAPGAADLVAELEELGAQASFVACDVADRTSLGEVLDGIAPEHPLTGVVHTAGVLDDGVVSSLTPERLAAVMRPKVDAAWNLHELTLGMDLSMFTLFSSAAGVFGGAGQANYAAANAFLDALAEVRRAEGLAGQSLAWGPWAESGMLGRLDDTDTQRMARSGVPPLSVDEGLALFDAAAGLDRAAVVPVRLDLAVWRKRAVAEGVPQLFRALVRVPGRRTAKSGESESGFAARLKALGQDERIRFVDGLVRTQVAAVLGYASSEAIKSRHAFKELGFDSLTAVELRNRLNAATGLRLPATLVFDYPTPAVLADFLLDEARGVEPEGAVVAGAAAFADDEPIAIVGMSCRYPGGVTAPEDLWRLVSMAGEGISGFPTDRGWSLDGMYESDAGREGKSRTIEGGFLYDAGQFDPGFFGISPREALAMDPQQRLLLETSWEAVERAGIDPDSLRGSRTGVFAGLMYHDYAARLGSVPQDVGAFLGTGNSGSVASGRVSYALGLEGPAVTVDTACSSSLVALHWAIQAL</sequence>
<dbReference type="InterPro" id="IPR020807">
    <property type="entry name" value="PKS_DH"/>
</dbReference>
<dbReference type="CDD" id="cd08956">
    <property type="entry name" value="KR_3_FAS_SDR_x"/>
    <property type="match status" value="1"/>
</dbReference>
<dbReference type="Pfam" id="PF00109">
    <property type="entry name" value="ketoacyl-synt"/>
    <property type="match status" value="2"/>
</dbReference>
<dbReference type="Gene3D" id="3.10.129.110">
    <property type="entry name" value="Polyketide synthase dehydratase"/>
    <property type="match status" value="1"/>
</dbReference>
<dbReference type="SMART" id="SM00822">
    <property type="entry name" value="PKS_KR"/>
    <property type="match status" value="1"/>
</dbReference>
<dbReference type="InterPro" id="IPR014030">
    <property type="entry name" value="Ketoacyl_synth_N"/>
</dbReference>
<keyword evidence="6" id="KW-0511">Multifunctional enzyme</keyword>
<comment type="caution">
    <text evidence="12">The sequence shown here is derived from an EMBL/GenBank/DDBJ whole genome shotgun (WGS) entry which is preliminary data.</text>
</comment>
<dbReference type="Gene3D" id="3.40.50.720">
    <property type="entry name" value="NAD(P)-binding Rossmann-like Domain"/>
    <property type="match status" value="2"/>
</dbReference>
<dbReference type="InterPro" id="IPR050091">
    <property type="entry name" value="PKS_NRPS_Biosynth_Enz"/>
</dbReference>
<dbReference type="InterPro" id="IPR042104">
    <property type="entry name" value="PKS_dehydratase_sf"/>
</dbReference>
<evidence type="ECO:0000313" key="12">
    <source>
        <dbReference type="EMBL" id="MFC5175000.1"/>
    </source>
</evidence>
<dbReference type="InterPro" id="IPR013968">
    <property type="entry name" value="PKS_KR"/>
</dbReference>
<feature type="domain" description="Ketosynthase family 3 (KS3)" evidence="10">
    <location>
        <begin position="2006"/>
        <end position="2193"/>
    </location>
</feature>
<accession>A0ABW0BCL2</accession>
<evidence type="ECO:0000259" key="9">
    <source>
        <dbReference type="PROSITE" id="PS50075"/>
    </source>
</evidence>
<dbReference type="InterPro" id="IPR036736">
    <property type="entry name" value="ACP-like_sf"/>
</dbReference>
<dbReference type="InterPro" id="IPR001227">
    <property type="entry name" value="Ac_transferase_dom_sf"/>
</dbReference>
<feature type="domain" description="Carrier" evidence="9">
    <location>
        <begin position="1912"/>
        <end position="1987"/>
    </location>
</feature>
<dbReference type="InterPro" id="IPR049552">
    <property type="entry name" value="PKS_DH_N"/>
</dbReference>
<keyword evidence="2" id="KW-0596">Phosphopantetheine</keyword>